<gene>
    <name evidence="9" type="ORF">GCM10023176_09120</name>
</gene>
<dbReference type="PANTHER" id="PTHR23513:SF11">
    <property type="entry name" value="STAPHYLOFERRIN A TRANSPORTER"/>
    <property type="match status" value="1"/>
</dbReference>
<comment type="subcellular location">
    <subcellularLocation>
        <location evidence="1">Cell membrane</location>
        <topology evidence="1">Multi-pass membrane protein</topology>
    </subcellularLocation>
</comment>
<dbReference type="SUPFAM" id="SSF103473">
    <property type="entry name" value="MFS general substrate transporter"/>
    <property type="match status" value="1"/>
</dbReference>
<keyword evidence="10" id="KW-1185">Reference proteome</keyword>
<protein>
    <submittedName>
        <fullName evidence="9">MFS transporter</fullName>
    </submittedName>
</protein>
<evidence type="ECO:0000313" key="10">
    <source>
        <dbReference type="Proteomes" id="UP001500307"/>
    </source>
</evidence>
<name>A0ABP8S9T5_9ACTN</name>
<dbReference type="EMBL" id="BAABGU010000003">
    <property type="protein sequence ID" value="GAA4563983.1"/>
    <property type="molecule type" value="Genomic_DNA"/>
</dbReference>
<feature type="transmembrane region" description="Helical" evidence="7">
    <location>
        <begin position="152"/>
        <end position="175"/>
    </location>
</feature>
<feature type="transmembrane region" description="Helical" evidence="7">
    <location>
        <begin position="27"/>
        <end position="49"/>
    </location>
</feature>
<feature type="transmembrane region" description="Helical" evidence="7">
    <location>
        <begin position="235"/>
        <end position="256"/>
    </location>
</feature>
<keyword evidence="6 7" id="KW-0472">Membrane</keyword>
<feature type="transmembrane region" description="Helical" evidence="7">
    <location>
        <begin position="268"/>
        <end position="286"/>
    </location>
</feature>
<comment type="caution">
    <text evidence="9">The sequence shown here is derived from an EMBL/GenBank/DDBJ whole genome shotgun (WGS) entry which is preliminary data.</text>
</comment>
<feature type="domain" description="Major facilitator superfamily (MFS) profile" evidence="8">
    <location>
        <begin position="1"/>
        <end position="410"/>
    </location>
</feature>
<evidence type="ECO:0000256" key="2">
    <source>
        <dbReference type="ARBA" id="ARBA00022448"/>
    </source>
</evidence>
<evidence type="ECO:0000256" key="4">
    <source>
        <dbReference type="ARBA" id="ARBA00022692"/>
    </source>
</evidence>
<organism evidence="9 10">
    <name type="scientific">Micromonospora coerulea</name>
    <dbReference type="NCBI Taxonomy" id="47856"/>
    <lineage>
        <taxon>Bacteria</taxon>
        <taxon>Bacillati</taxon>
        <taxon>Actinomycetota</taxon>
        <taxon>Actinomycetes</taxon>
        <taxon>Micromonosporales</taxon>
        <taxon>Micromonosporaceae</taxon>
        <taxon>Micromonospora</taxon>
    </lineage>
</organism>
<evidence type="ECO:0000313" key="9">
    <source>
        <dbReference type="EMBL" id="GAA4563983.1"/>
    </source>
</evidence>
<dbReference type="InterPro" id="IPR036259">
    <property type="entry name" value="MFS_trans_sf"/>
</dbReference>
<dbReference type="PROSITE" id="PS50850">
    <property type="entry name" value="MFS"/>
    <property type="match status" value="1"/>
</dbReference>
<evidence type="ECO:0000256" key="5">
    <source>
        <dbReference type="ARBA" id="ARBA00022989"/>
    </source>
</evidence>
<keyword evidence="4 7" id="KW-0812">Transmembrane</keyword>
<feature type="transmembrane region" description="Helical" evidence="7">
    <location>
        <begin position="89"/>
        <end position="110"/>
    </location>
</feature>
<keyword evidence="3" id="KW-1003">Cell membrane</keyword>
<keyword evidence="2" id="KW-0813">Transport</keyword>
<evidence type="ECO:0000256" key="6">
    <source>
        <dbReference type="ARBA" id="ARBA00023136"/>
    </source>
</evidence>
<feature type="transmembrane region" description="Helical" evidence="7">
    <location>
        <begin position="322"/>
        <end position="342"/>
    </location>
</feature>
<dbReference type="Proteomes" id="UP001500307">
    <property type="component" value="Unassembled WGS sequence"/>
</dbReference>
<evidence type="ECO:0000256" key="3">
    <source>
        <dbReference type="ARBA" id="ARBA00022475"/>
    </source>
</evidence>
<feature type="transmembrane region" description="Helical" evidence="7">
    <location>
        <begin position="298"/>
        <end position="316"/>
    </location>
</feature>
<sequence length="544" mass="57634">MVTAGGADVEPAVSAWAPLRTAVYRNLWLALLAANVGTWMQTVGAQWLLINQPNASTLVALVQTASLLPVLLLALPAGALADTFDRRHLLISVQLFLVAVAVALTALTATGRMPPALLLTLTFAFGVGQALTLPAWAAVIPELVPHAQLRSASALGSISVNVARAIGPAVAGVLIARTGVAPVFALNAVAFLVFAYALVRWRPGNARAVEVPERFTAALRAGGRYVRHSPIVRRLLRRALVFVIPASALWALLPVVANRRLGMDSSGYGMLLAALGVGAIAGGLLLPWIRTRMSANQLLLVAGALYGGTLLVVASVRVVPLVLVALLPAGLAWVTVLANVNAEIQLFLPGWVRARGLAVYQIVQGGGQAVGALAWGVVADLAGLVVAFVAAGALMLVGAVTSQIWPLPELRGVNKDPATYWPRLRLAHQPDPRVGPVLVLVTYTVRPDRERAFLDAMDVVRGARQRTGAMRWGLFREGESRDRFVEVYLVPPWEEHLRQHGGRLTGADQAAEERARELADGVPEVRHLLPAAAGPALADNREAA</sequence>
<keyword evidence="5 7" id="KW-1133">Transmembrane helix</keyword>
<feature type="transmembrane region" description="Helical" evidence="7">
    <location>
        <begin position="181"/>
        <end position="199"/>
    </location>
</feature>
<dbReference type="InterPro" id="IPR020846">
    <property type="entry name" value="MFS_dom"/>
</dbReference>
<evidence type="ECO:0000256" key="1">
    <source>
        <dbReference type="ARBA" id="ARBA00004651"/>
    </source>
</evidence>
<dbReference type="Pfam" id="PF05977">
    <property type="entry name" value="MFS_3"/>
    <property type="match status" value="1"/>
</dbReference>
<dbReference type="CDD" id="cd06173">
    <property type="entry name" value="MFS_MefA_like"/>
    <property type="match status" value="1"/>
</dbReference>
<dbReference type="Gene3D" id="1.20.1250.20">
    <property type="entry name" value="MFS general substrate transporter like domains"/>
    <property type="match status" value="1"/>
</dbReference>
<evidence type="ECO:0000256" key="7">
    <source>
        <dbReference type="SAM" id="Phobius"/>
    </source>
</evidence>
<accession>A0ABP8S9T5</accession>
<reference evidence="10" key="1">
    <citation type="journal article" date="2019" name="Int. J. Syst. Evol. Microbiol.">
        <title>The Global Catalogue of Microorganisms (GCM) 10K type strain sequencing project: providing services to taxonomists for standard genome sequencing and annotation.</title>
        <authorList>
            <consortium name="The Broad Institute Genomics Platform"/>
            <consortium name="The Broad Institute Genome Sequencing Center for Infectious Disease"/>
            <person name="Wu L."/>
            <person name="Ma J."/>
        </authorList>
    </citation>
    <scope>NUCLEOTIDE SEQUENCE [LARGE SCALE GENOMIC DNA]</scope>
    <source>
        <strain evidence="10">JCM 3175</strain>
    </source>
</reference>
<feature type="transmembrane region" description="Helical" evidence="7">
    <location>
        <begin position="381"/>
        <end position="401"/>
    </location>
</feature>
<dbReference type="PANTHER" id="PTHR23513">
    <property type="entry name" value="INTEGRAL MEMBRANE EFFLUX PROTEIN-RELATED"/>
    <property type="match status" value="1"/>
</dbReference>
<feature type="transmembrane region" description="Helical" evidence="7">
    <location>
        <begin position="55"/>
        <end position="77"/>
    </location>
</feature>
<feature type="transmembrane region" description="Helical" evidence="7">
    <location>
        <begin position="116"/>
        <end position="140"/>
    </location>
</feature>
<dbReference type="InterPro" id="IPR010290">
    <property type="entry name" value="TM_effector"/>
</dbReference>
<proteinExistence type="predicted"/>
<evidence type="ECO:0000259" key="8">
    <source>
        <dbReference type="PROSITE" id="PS50850"/>
    </source>
</evidence>